<gene>
    <name evidence="6" type="ORF">FHS83_000676</name>
</gene>
<accession>A0A846MV02</accession>
<dbReference type="CDD" id="cd04666">
    <property type="entry name" value="NUDIX_DIPP2_like_Nudt4"/>
    <property type="match status" value="1"/>
</dbReference>
<reference evidence="6 7" key="1">
    <citation type="submission" date="2020-03" db="EMBL/GenBank/DDBJ databases">
        <title>Genomic Encyclopedia of Type Strains, Phase IV (KMG-IV): sequencing the most valuable type-strain genomes for metagenomic binning, comparative biology and taxonomic classification.</title>
        <authorList>
            <person name="Goeker M."/>
        </authorList>
    </citation>
    <scope>NUCLEOTIDE SEQUENCE [LARGE SCALE GENOMIC DNA]</scope>
    <source>
        <strain evidence="6 7">DSM 19867</strain>
    </source>
</reference>
<evidence type="ECO:0000256" key="3">
    <source>
        <dbReference type="ARBA" id="ARBA00022801"/>
    </source>
</evidence>
<comment type="caution">
    <text evidence="6">The sequence shown here is derived from an EMBL/GenBank/DDBJ whole genome shotgun (WGS) entry which is preliminary data.</text>
</comment>
<dbReference type="InterPro" id="IPR015797">
    <property type="entry name" value="NUDIX_hydrolase-like_dom_sf"/>
</dbReference>
<dbReference type="PANTHER" id="PTHR12629">
    <property type="entry name" value="DIPHOSPHOINOSITOL POLYPHOSPHATE PHOSPHOHYDROLASE"/>
    <property type="match status" value="1"/>
</dbReference>
<evidence type="ECO:0000313" key="7">
    <source>
        <dbReference type="Proteomes" id="UP000570514"/>
    </source>
</evidence>
<keyword evidence="2" id="KW-0479">Metal-binding</keyword>
<keyword evidence="7" id="KW-1185">Reference proteome</keyword>
<evidence type="ECO:0000256" key="1">
    <source>
        <dbReference type="ARBA" id="ARBA00001946"/>
    </source>
</evidence>
<dbReference type="SUPFAM" id="SSF55811">
    <property type="entry name" value="Nudix"/>
    <property type="match status" value="1"/>
</dbReference>
<feature type="domain" description="Nudix hydrolase" evidence="5">
    <location>
        <begin position="13"/>
        <end position="145"/>
    </location>
</feature>
<dbReference type="PROSITE" id="PS51462">
    <property type="entry name" value="NUDIX"/>
    <property type="match status" value="1"/>
</dbReference>
<proteinExistence type="predicted"/>
<evidence type="ECO:0000313" key="6">
    <source>
        <dbReference type="EMBL" id="NIK87358.1"/>
    </source>
</evidence>
<dbReference type="Gene3D" id="3.90.79.10">
    <property type="entry name" value="Nucleoside Triphosphate Pyrophosphohydrolase"/>
    <property type="match status" value="1"/>
</dbReference>
<evidence type="ECO:0000256" key="4">
    <source>
        <dbReference type="ARBA" id="ARBA00022842"/>
    </source>
</evidence>
<sequence length="155" mass="17694">MAGGKLKLAPTKTTGIQYGALPWRLRGDEVQILLVTSRRTRRWIIPKGWPMDGLKPQDAAAREAQEEAGVFGEISARAIGQYRYAKTMRNGHQISCRVEVFPLKVALEEHDWAEMDARERRWVSVPDAIASVHESQLKALIRRFASRINSQMRRK</sequence>
<dbReference type="GO" id="GO:0016462">
    <property type="term" value="F:pyrophosphatase activity"/>
    <property type="evidence" value="ECO:0007669"/>
    <property type="project" value="InterPro"/>
</dbReference>
<organism evidence="6 7">
    <name type="scientific">Rhizomicrobium palustre</name>
    <dbReference type="NCBI Taxonomy" id="189966"/>
    <lineage>
        <taxon>Bacteria</taxon>
        <taxon>Pseudomonadati</taxon>
        <taxon>Pseudomonadota</taxon>
        <taxon>Alphaproteobacteria</taxon>
        <taxon>Micropepsales</taxon>
        <taxon>Micropepsaceae</taxon>
        <taxon>Rhizomicrobium</taxon>
    </lineage>
</organism>
<dbReference type="InterPro" id="IPR000086">
    <property type="entry name" value="NUDIX_hydrolase_dom"/>
</dbReference>
<evidence type="ECO:0000259" key="5">
    <source>
        <dbReference type="PROSITE" id="PS51462"/>
    </source>
</evidence>
<dbReference type="InterPro" id="IPR047198">
    <property type="entry name" value="DDP-like_NUDIX"/>
</dbReference>
<evidence type="ECO:0000256" key="2">
    <source>
        <dbReference type="ARBA" id="ARBA00022723"/>
    </source>
</evidence>
<protein>
    <submittedName>
        <fullName evidence="6">8-oxo-dGTP pyrophosphatase MutT (NUDIX family)</fullName>
    </submittedName>
</protein>
<dbReference type="GO" id="GO:0005737">
    <property type="term" value="C:cytoplasm"/>
    <property type="evidence" value="ECO:0007669"/>
    <property type="project" value="TreeGrafter"/>
</dbReference>
<keyword evidence="3" id="KW-0378">Hydrolase</keyword>
<keyword evidence="4" id="KW-0460">Magnesium</keyword>
<name>A0A846MV02_9PROT</name>
<comment type="cofactor">
    <cofactor evidence="1">
        <name>Mg(2+)</name>
        <dbReference type="ChEBI" id="CHEBI:18420"/>
    </cofactor>
</comment>
<dbReference type="AlphaFoldDB" id="A0A846MV02"/>
<dbReference type="GO" id="GO:0046872">
    <property type="term" value="F:metal ion binding"/>
    <property type="evidence" value="ECO:0007669"/>
    <property type="project" value="UniProtKB-KW"/>
</dbReference>
<dbReference type="Pfam" id="PF00293">
    <property type="entry name" value="NUDIX"/>
    <property type="match status" value="1"/>
</dbReference>
<dbReference type="PANTHER" id="PTHR12629:SF0">
    <property type="entry name" value="DIPHOSPHOINOSITOL-POLYPHOSPHATE DIPHOSPHATASE"/>
    <property type="match status" value="1"/>
</dbReference>
<dbReference type="RefSeq" id="WP_167080903.1">
    <property type="nucleotide sequence ID" value="NZ_BAAADC010000001.1"/>
</dbReference>
<dbReference type="Proteomes" id="UP000570514">
    <property type="component" value="Unassembled WGS sequence"/>
</dbReference>
<dbReference type="EMBL" id="JAASRM010000001">
    <property type="protein sequence ID" value="NIK87358.1"/>
    <property type="molecule type" value="Genomic_DNA"/>
</dbReference>